<organism evidence="9 10">
    <name type="scientific">Carbonactinospora thermoautotrophica</name>
    <dbReference type="NCBI Taxonomy" id="1469144"/>
    <lineage>
        <taxon>Bacteria</taxon>
        <taxon>Bacillati</taxon>
        <taxon>Actinomycetota</taxon>
        <taxon>Actinomycetes</taxon>
        <taxon>Kitasatosporales</taxon>
        <taxon>Carbonactinosporaceae</taxon>
        <taxon>Carbonactinospora</taxon>
    </lineage>
</organism>
<feature type="active site" evidence="6">
    <location>
        <position position="29"/>
    </location>
</feature>
<dbReference type="InterPro" id="IPR019533">
    <property type="entry name" value="Peptidase_S26"/>
</dbReference>
<feature type="domain" description="Peptidase S26" evidence="8">
    <location>
        <begin position="5"/>
        <end position="194"/>
    </location>
</feature>
<dbReference type="GO" id="GO:0005886">
    <property type="term" value="C:plasma membrane"/>
    <property type="evidence" value="ECO:0007669"/>
    <property type="project" value="UniProtKB-SubCell"/>
</dbReference>
<dbReference type="PANTHER" id="PTHR43390:SF1">
    <property type="entry name" value="CHLOROPLAST PROCESSING PEPTIDASE"/>
    <property type="match status" value="1"/>
</dbReference>
<evidence type="ECO:0000313" key="9">
    <source>
        <dbReference type="EMBL" id="KWW99667.1"/>
    </source>
</evidence>
<dbReference type="AlphaFoldDB" id="A0A132MP74"/>
<evidence type="ECO:0000256" key="5">
    <source>
        <dbReference type="ARBA" id="ARBA00022801"/>
    </source>
</evidence>
<dbReference type="PROSITE" id="PS00761">
    <property type="entry name" value="SPASE_I_3"/>
    <property type="match status" value="1"/>
</dbReference>
<reference evidence="10" key="1">
    <citation type="submission" date="2015-04" db="EMBL/GenBank/DDBJ databases">
        <title>Physiological reanalysis, assessment of diazotrophy, and genome sequences of multiple isolates of Streptomyces thermoautotrophicus.</title>
        <authorList>
            <person name="MacKellar D.C."/>
            <person name="Lieber L."/>
            <person name="Norman J."/>
            <person name="Bolger A."/>
            <person name="Tobin C."/>
            <person name="Murray J.W."/>
            <person name="Chang R."/>
            <person name="Ford T."/>
            <person name="Nguyen P.Q."/>
            <person name="Woodward J."/>
            <person name="Permingeat H."/>
            <person name="Joshi N.S."/>
            <person name="Silver P.A."/>
            <person name="Usadel B."/>
            <person name="Rutherford A.W."/>
            <person name="Friesen M."/>
            <person name="Prell J."/>
        </authorList>
    </citation>
    <scope>NUCLEOTIDE SEQUENCE [LARGE SCALE GENOMIC DNA]</scope>
    <source>
        <strain evidence="10">H1</strain>
    </source>
</reference>
<gene>
    <name evidence="9" type="ORF">LI90_1306</name>
</gene>
<sequence>MPLLAGVALVLALLIKTFLVQVFYIPSDSMANTLLVGDRVLVSKLDHKLGRPVERGQVIVFRDPGGWLPDQPDPKPANPLLTYGKRVLVFIGLLPPAGEKDLIKRVIAVGGDRVRCCDPQGRVTVNGVPLDEPYLYPGNRPSKDPFDVTVPEGRLWVMGDHREVSGDSRYHMDLPGKGTVPTDSVVGRAILIVWPPSRVGGLPLPETFQRSFRAVADPVVDAAPFALGVAGATPVLAARRRWERKRARPPARRREPNGV</sequence>
<protein>
    <recommendedName>
        <fullName evidence="4 7">Signal peptidase I</fullName>
        <ecNumber evidence="4 7">3.4.21.89</ecNumber>
    </recommendedName>
</protein>
<evidence type="ECO:0000256" key="4">
    <source>
        <dbReference type="ARBA" id="ARBA00013208"/>
    </source>
</evidence>
<dbReference type="InterPro" id="IPR000223">
    <property type="entry name" value="Pept_S26A_signal_pept_1"/>
</dbReference>
<dbReference type="Gene3D" id="2.10.109.10">
    <property type="entry name" value="Umud Fragment, subunit A"/>
    <property type="match status" value="1"/>
</dbReference>
<dbReference type="PRINTS" id="PR00727">
    <property type="entry name" value="LEADERPTASE"/>
</dbReference>
<dbReference type="InterPro" id="IPR036286">
    <property type="entry name" value="LexA/Signal_pep-like_sf"/>
</dbReference>
<evidence type="ECO:0000256" key="2">
    <source>
        <dbReference type="ARBA" id="ARBA00004401"/>
    </source>
</evidence>
<keyword evidence="5 7" id="KW-0378">Hydrolase</keyword>
<dbReference type="GO" id="GO:0009003">
    <property type="term" value="F:signal peptidase activity"/>
    <property type="evidence" value="ECO:0007669"/>
    <property type="project" value="UniProtKB-EC"/>
</dbReference>
<evidence type="ECO:0000256" key="7">
    <source>
        <dbReference type="RuleBase" id="RU362042"/>
    </source>
</evidence>
<dbReference type="GO" id="GO:0006465">
    <property type="term" value="P:signal peptide processing"/>
    <property type="evidence" value="ECO:0007669"/>
    <property type="project" value="InterPro"/>
</dbReference>
<evidence type="ECO:0000259" key="8">
    <source>
        <dbReference type="Pfam" id="PF10502"/>
    </source>
</evidence>
<feature type="active site" evidence="6">
    <location>
        <position position="104"/>
    </location>
</feature>
<dbReference type="CDD" id="cd06530">
    <property type="entry name" value="S26_SPase_I"/>
    <property type="match status" value="1"/>
</dbReference>
<dbReference type="EC" id="3.4.21.89" evidence="4 7"/>
<evidence type="ECO:0000313" key="10">
    <source>
        <dbReference type="Proteomes" id="UP000070188"/>
    </source>
</evidence>
<dbReference type="RefSeq" id="WP_372511727.1">
    <property type="nucleotide sequence ID" value="NZ_CP171739.1"/>
</dbReference>
<dbReference type="NCBIfam" id="TIGR02227">
    <property type="entry name" value="sigpep_I_bact"/>
    <property type="match status" value="1"/>
</dbReference>
<dbReference type="PATRIC" id="fig|1469144.10.peg.1439"/>
<dbReference type="InterPro" id="IPR019758">
    <property type="entry name" value="Pept_S26A_signal_pept_1_CS"/>
</dbReference>
<accession>A0A132MP74</accession>
<comment type="caution">
    <text evidence="9">The sequence shown here is derived from an EMBL/GenBank/DDBJ whole genome shotgun (WGS) entry which is preliminary data.</text>
</comment>
<dbReference type="EMBL" id="LAXD01000001">
    <property type="protein sequence ID" value="KWW99667.1"/>
    <property type="molecule type" value="Genomic_DNA"/>
</dbReference>
<keyword evidence="7" id="KW-0645">Protease</keyword>
<keyword evidence="10" id="KW-1185">Reference proteome</keyword>
<dbReference type="Proteomes" id="UP000070188">
    <property type="component" value="Unassembled WGS sequence"/>
</dbReference>
<comment type="subcellular location">
    <subcellularLocation>
        <location evidence="2">Cell membrane</location>
        <topology evidence="2">Single-pass type II membrane protein</topology>
    </subcellularLocation>
    <subcellularLocation>
        <location evidence="7">Membrane</location>
        <topology evidence="7">Single-pass type II membrane protein</topology>
    </subcellularLocation>
</comment>
<name>A0A132MP74_9ACTN</name>
<comment type="similarity">
    <text evidence="3 7">Belongs to the peptidase S26 family.</text>
</comment>
<evidence type="ECO:0000256" key="1">
    <source>
        <dbReference type="ARBA" id="ARBA00000677"/>
    </source>
</evidence>
<dbReference type="STRING" id="1469144.LI90_1306"/>
<dbReference type="Pfam" id="PF10502">
    <property type="entry name" value="Peptidase_S26"/>
    <property type="match status" value="1"/>
</dbReference>
<dbReference type="PANTHER" id="PTHR43390">
    <property type="entry name" value="SIGNAL PEPTIDASE I"/>
    <property type="match status" value="1"/>
</dbReference>
<evidence type="ECO:0000256" key="3">
    <source>
        <dbReference type="ARBA" id="ARBA00009370"/>
    </source>
</evidence>
<proteinExistence type="inferred from homology"/>
<evidence type="ECO:0000256" key="6">
    <source>
        <dbReference type="PIRSR" id="PIRSR600223-1"/>
    </source>
</evidence>
<dbReference type="SUPFAM" id="SSF51306">
    <property type="entry name" value="LexA/Signal peptidase"/>
    <property type="match status" value="1"/>
</dbReference>
<comment type="catalytic activity">
    <reaction evidence="1 7">
        <text>Cleavage of hydrophobic, N-terminal signal or leader sequences from secreted and periplasmic proteins.</text>
        <dbReference type="EC" id="3.4.21.89"/>
    </reaction>
</comment>
<dbReference type="GO" id="GO:0004252">
    <property type="term" value="F:serine-type endopeptidase activity"/>
    <property type="evidence" value="ECO:0007669"/>
    <property type="project" value="InterPro"/>
</dbReference>